<dbReference type="PANTHER" id="PTHR35936:SF17">
    <property type="entry name" value="ARGININE-BINDING EXTRACELLULAR PROTEIN ARTP"/>
    <property type="match status" value="1"/>
</dbReference>
<dbReference type="Proteomes" id="UP000215767">
    <property type="component" value="Unassembled WGS sequence"/>
</dbReference>
<comment type="caution">
    <text evidence="3">The sequence shown here is derived from an EMBL/GenBank/DDBJ whole genome shotgun (WGS) entry which is preliminary data.</text>
</comment>
<keyword evidence="4" id="KW-1185">Reference proteome</keyword>
<protein>
    <submittedName>
        <fullName evidence="3">ABC transporter substrate-binding protein</fullName>
    </submittedName>
</protein>
<evidence type="ECO:0000313" key="3">
    <source>
        <dbReference type="EMBL" id="OZI66964.1"/>
    </source>
</evidence>
<dbReference type="Gene3D" id="3.40.190.10">
    <property type="entry name" value="Periplasmic binding protein-like II"/>
    <property type="match status" value="2"/>
</dbReference>
<sequence>MTTAATTGTAAAADGARALAARGRLRAAINSANPVLFKADAATGEPGGVAVDLATELARRLGVGIDLLVLPSAKVCVAAVGEGEADFGFFAIDPARGDTLHFTPPYVLMEGVYVVRADSAIVSNAQVDQPGRRVAVGAGSAYALHLARELRHARVVDAPGSGKAVDVFLRDGLDAAAGVRQQMRADAERHGGLRMLDGRFMAIYQAMATARNRGAAVAACLDAYVEDVKRAGFVADALERHGVQGAAVAPAGYPRD</sequence>
<dbReference type="OrthoDB" id="6955767at2"/>
<evidence type="ECO:0000259" key="2">
    <source>
        <dbReference type="SMART" id="SM00062"/>
    </source>
</evidence>
<keyword evidence="1" id="KW-0732">Signal</keyword>
<evidence type="ECO:0000313" key="4">
    <source>
        <dbReference type="Proteomes" id="UP000215767"/>
    </source>
</evidence>
<feature type="domain" description="Solute-binding protein family 3/N-terminal" evidence="2">
    <location>
        <begin position="24"/>
        <end position="245"/>
    </location>
</feature>
<dbReference type="AlphaFoldDB" id="A0A261UYK5"/>
<dbReference type="EMBL" id="NEVS01000001">
    <property type="protein sequence ID" value="OZI66964.1"/>
    <property type="molecule type" value="Genomic_DNA"/>
</dbReference>
<dbReference type="SMART" id="SM00062">
    <property type="entry name" value="PBPb"/>
    <property type="match status" value="1"/>
</dbReference>
<gene>
    <name evidence="3" type="ORF">CAL28_04425</name>
</gene>
<organism evidence="3 4">
    <name type="scientific">Bordetella genomosp. 11</name>
    <dbReference type="NCBI Taxonomy" id="1416808"/>
    <lineage>
        <taxon>Bacteria</taxon>
        <taxon>Pseudomonadati</taxon>
        <taxon>Pseudomonadota</taxon>
        <taxon>Betaproteobacteria</taxon>
        <taxon>Burkholderiales</taxon>
        <taxon>Alcaligenaceae</taxon>
        <taxon>Bordetella</taxon>
    </lineage>
</organism>
<dbReference type="SUPFAM" id="SSF53850">
    <property type="entry name" value="Periplasmic binding protein-like II"/>
    <property type="match status" value="1"/>
</dbReference>
<evidence type="ECO:0000256" key="1">
    <source>
        <dbReference type="ARBA" id="ARBA00022729"/>
    </source>
</evidence>
<dbReference type="RefSeq" id="WP_094840162.1">
    <property type="nucleotide sequence ID" value="NZ_NEVS01000001.1"/>
</dbReference>
<dbReference type="PANTHER" id="PTHR35936">
    <property type="entry name" value="MEMBRANE-BOUND LYTIC MUREIN TRANSGLYCOSYLASE F"/>
    <property type="match status" value="1"/>
</dbReference>
<dbReference type="InterPro" id="IPR001638">
    <property type="entry name" value="Solute-binding_3/MltF_N"/>
</dbReference>
<reference evidence="4" key="1">
    <citation type="submission" date="2017-05" db="EMBL/GenBank/DDBJ databases">
        <title>Complete and WGS of Bordetella genogroups.</title>
        <authorList>
            <person name="Spilker T."/>
            <person name="Lipuma J."/>
        </authorList>
    </citation>
    <scope>NUCLEOTIDE SEQUENCE [LARGE SCALE GENOMIC DNA]</scope>
    <source>
        <strain evidence="4">AU8856</strain>
    </source>
</reference>
<accession>A0A261UYK5</accession>
<dbReference type="Pfam" id="PF00497">
    <property type="entry name" value="SBP_bac_3"/>
    <property type="match status" value="1"/>
</dbReference>
<name>A0A261UYK5_9BORD</name>
<proteinExistence type="predicted"/>